<dbReference type="GO" id="GO:0005886">
    <property type="term" value="C:plasma membrane"/>
    <property type="evidence" value="ECO:0007669"/>
    <property type="project" value="UniProtKB-SubCell"/>
</dbReference>
<dbReference type="Proteomes" id="UP000028981">
    <property type="component" value="Unassembled WGS sequence"/>
</dbReference>
<evidence type="ECO:0000256" key="5">
    <source>
        <dbReference type="ARBA" id="ARBA00022692"/>
    </source>
</evidence>
<feature type="transmembrane region" description="Helical" evidence="8">
    <location>
        <begin position="67"/>
        <end position="86"/>
    </location>
</feature>
<dbReference type="InterPro" id="IPR002781">
    <property type="entry name" value="TM_pro_TauE-like"/>
</dbReference>
<organism evidence="9 10">
    <name type="scientific">Devosia riboflavina</name>
    <dbReference type="NCBI Taxonomy" id="46914"/>
    <lineage>
        <taxon>Bacteria</taxon>
        <taxon>Pseudomonadati</taxon>
        <taxon>Pseudomonadota</taxon>
        <taxon>Alphaproteobacteria</taxon>
        <taxon>Hyphomicrobiales</taxon>
        <taxon>Devosiaceae</taxon>
        <taxon>Devosia</taxon>
    </lineage>
</organism>
<gene>
    <name evidence="9" type="ORF">JP75_20770</name>
</gene>
<name>A0A087LY04_9HYPH</name>
<accession>A0A087LY04</accession>
<keyword evidence="3" id="KW-0813">Transport</keyword>
<feature type="transmembrane region" description="Helical" evidence="8">
    <location>
        <begin position="92"/>
        <end position="109"/>
    </location>
</feature>
<dbReference type="InterPro" id="IPR052017">
    <property type="entry name" value="TSUP"/>
</dbReference>
<evidence type="ECO:0000313" key="9">
    <source>
        <dbReference type="EMBL" id="KFL29507.1"/>
    </source>
</evidence>
<evidence type="ECO:0000256" key="1">
    <source>
        <dbReference type="ARBA" id="ARBA00004651"/>
    </source>
</evidence>
<evidence type="ECO:0000256" key="8">
    <source>
        <dbReference type="RuleBase" id="RU363041"/>
    </source>
</evidence>
<dbReference type="EMBL" id="JQGC01000025">
    <property type="protein sequence ID" value="KFL29507.1"/>
    <property type="molecule type" value="Genomic_DNA"/>
</dbReference>
<dbReference type="AlphaFoldDB" id="A0A087LY04"/>
<keyword evidence="7 8" id="KW-0472">Membrane</keyword>
<keyword evidence="6 8" id="KW-1133">Transmembrane helix</keyword>
<keyword evidence="5 8" id="KW-0812">Transmembrane</keyword>
<feature type="transmembrane region" description="Helical" evidence="8">
    <location>
        <begin position="35"/>
        <end position="55"/>
    </location>
</feature>
<evidence type="ECO:0000256" key="4">
    <source>
        <dbReference type="ARBA" id="ARBA00022475"/>
    </source>
</evidence>
<keyword evidence="4 8" id="KW-1003">Cell membrane</keyword>
<feature type="transmembrane region" description="Helical" evidence="8">
    <location>
        <begin position="121"/>
        <end position="140"/>
    </location>
</feature>
<proteinExistence type="inferred from homology"/>
<keyword evidence="10" id="KW-1185">Reference proteome</keyword>
<evidence type="ECO:0000256" key="6">
    <source>
        <dbReference type="ARBA" id="ARBA00022989"/>
    </source>
</evidence>
<dbReference type="STRING" id="46914.JP75_20770"/>
<feature type="transmembrane region" description="Helical" evidence="8">
    <location>
        <begin position="215"/>
        <end position="238"/>
    </location>
</feature>
<dbReference type="PANTHER" id="PTHR30269">
    <property type="entry name" value="TRANSMEMBRANE PROTEIN YFCA"/>
    <property type="match status" value="1"/>
</dbReference>
<feature type="transmembrane region" description="Helical" evidence="8">
    <location>
        <begin position="187"/>
        <end position="209"/>
    </location>
</feature>
<protein>
    <recommendedName>
        <fullName evidence="8">Probable membrane transporter protein</fullName>
    </recommendedName>
</protein>
<dbReference type="PANTHER" id="PTHR30269:SF37">
    <property type="entry name" value="MEMBRANE TRANSPORTER PROTEIN"/>
    <property type="match status" value="1"/>
</dbReference>
<evidence type="ECO:0000256" key="2">
    <source>
        <dbReference type="ARBA" id="ARBA00009142"/>
    </source>
</evidence>
<reference evidence="9 10" key="1">
    <citation type="submission" date="2014-08" db="EMBL/GenBank/DDBJ databases">
        <authorList>
            <person name="Hassan Y.I."/>
            <person name="Lepp D."/>
            <person name="Zhou T."/>
        </authorList>
    </citation>
    <scope>NUCLEOTIDE SEQUENCE [LARGE SCALE GENOMIC DNA]</scope>
    <source>
        <strain evidence="9 10">IFO13584</strain>
    </source>
</reference>
<evidence type="ECO:0000256" key="3">
    <source>
        <dbReference type="ARBA" id="ARBA00022448"/>
    </source>
</evidence>
<feature type="transmembrane region" description="Helical" evidence="8">
    <location>
        <begin position="160"/>
        <end position="180"/>
    </location>
</feature>
<evidence type="ECO:0000313" key="10">
    <source>
        <dbReference type="Proteomes" id="UP000028981"/>
    </source>
</evidence>
<comment type="subcellular location">
    <subcellularLocation>
        <location evidence="1 8">Cell membrane</location>
        <topology evidence="1 8">Multi-pass membrane protein</topology>
    </subcellularLocation>
</comment>
<evidence type="ECO:0000256" key="7">
    <source>
        <dbReference type="ARBA" id="ARBA00023136"/>
    </source>
</evidence>
<comment type="caution">
    <text evidence="9">The sequence shown here is derived from an EMBL/GenBank/DDBJ whole genome shotgun (WGS) entry which is preliminary data.</text>
</comment>
<sequence>MALFGAAIFGAAVLRGFSGFGFALAAVPLVAMIVAPARAVAIVILVQTVMGLRDIAQHHAIIDRSGVVRLSLGALIGTPLGVAALLLLDPPTIRLCIAAIVGIGVLFLIQKPHPPAQLRPLLALATGFLSGLFGGLAAMPGPPAVAYYLSGSTSANVARASLMVFFFLTSALALPGLILGNLIDIQVVALSCGALPLMLVGTGVGSRLFKLAPSSSYRVVVLSVLIAMAVSSGLQSILNR</sequence>
<dbReference type="Pfam" id="PF01925">
    <property type="entry name" value="TauE"/>
    <property type="match status" value="1"/>
</dbReference>
<comment type="similarity">
    <text evidence="2 8">Belongs to the 4-toluene sulfonate uptake permease (TSUP) (TC 2.A.102) family.</text>
</comment>